<gene>
    <name evidence="2" type="ORF">G7068_13555</name>
</gene>
<dbReference type="Pfam" id="PF06114">
    <property type="entry name" value="Peptidase_M78"/>
    <property type="match status" value="1"/>
</dbReference>
<name>A0A6G7XHR6_9MICO</name>
<dbReference type="KEGG" id="lvi:G7068_13555"/>
<dbReference type="AlphaFoldDB" id="A0A6G7XHR6"/>
<dbReference type="Proteomes" id="UP000502677">
    <property type="component" value="Chromosome"/>
</dbReference>
<protein>
    <submittedName>
        <fullName evidence="2">ImmA/IrrE family metallo-endopeptidase</fullName>
    </submittedName>
</protein>
<reference evidence="2 3" key="1">
    <citation type="submission" date="2020-03" db="EMBL/GenBank/DDBJ databases">
        <title>Leucobacter sp. nov., isolated from beetles.</title>
        <authorList>
            <person name="Hyun D.-W."/>
            <person name="Bae J.-W."/>
        </authorList>
    </citation>
    <scope>NUCLEOTIDE SEQUENCE [LARGE SCALE GENOMIC DNA]</scope>
    <source>
        <strain evidence="2 3">HDW9C</strain>
    </source>
</reference>
<dbReference type="RefSeq" id="WP_166292445.1">
    <property type="nucleotide sequence ID" value="NZ_CP049863.1"/>
</dbReference>
<organism evidence="2 3">
    <name type="scientific">Leucobacter viscericola</name>
    <dbReference type="NCBI Taxonomy" id="2714935"/>
    <lineage>
        <taxon>Bacteria</taxon>
        <taxon>Bacillati</taxon>
        <taxon>Actinomycetota</taxon>
        <taxon>Actinomycetes</taxon>
        <taxon>Micrococcales</taxon>
        <taxon>Microbacteriaceae</taxon>
        <taxon>Leucobacter</taxon>
    </lineage>
</organism>
<proteinExistence type="predicted"/>
<dbReference type="Gene3D" id="1.10.10.2910">
    <property type="match status" value="1"/>
</dbReference>
<dbReference type="EMBL" id="CP049863">
    <property type="protein sequence ID" value="QIK64105.1"/>
    <property type="molecule type" value="Genomic_DNA"/>
</dbReference>
<evidence type="ECO:0000313" key="3">
    <source>
        <dbReference type="Proteomes" id="UP000502677"/>
    </source>
</evidence>
<feature type="domain" description="IrrE N-terminal-like" evidence="1">
    <location>
        <begin position="8"/>
        <end position="94"/>
    </location>
</feature>
<keyword evidence="3" id="KW-1185">Reference proteome</keyword>
<sequence>MQLLFDYAEALGLTVEFAPLRDRNGEYRHDLKRIRLREGMPERLARWTLAHELGHAVFGDELSMFGPANAKMERRADEWAALLLIDVDIYREVEMLRDGHAPSMASDLNVAERCVIVFQGLMERIGDAVYLEPKMGVGQWSRRIEVA</sequence>
<dbReference type="InterPro" id="IPR010359">
    <property type="entry name" value="IrrE_HExxH"/>
</dbReference>
<evidence type="ECO:0000259" key="1">
    <source>
        <dbReference type="Pfam" id="PF06114"/>
    </source>
</evidence>
<accession>A0A6G7XHR6</accession>
<evidence type="ECO:0000313" key="2">
    <source>
        <dbReference type="EMBL" id="QIK64105.1"/>
    </source>
</evidence>